<reference evidence="1 2" key="1">
    <citation type="journal article" date="2021" name="Microorganisms">
        <title>Acidisoma silvae sp. nov. and Acidisomacellulosilytica sp. nov., Two Acidophilic Bacteria Isolated from Decaying Wood, Hydrolyzing Cellulose and Producing Poly-3-hydroxybutyrate.</title>
        <authorList>
            <person name="Mieszkin S."/>
            <person name="Pouder E."/>
            <person name="Uroz S."/>
            <person name="Simon-Colin C."/>
            <person name="Alain K."/>
        </authorList>
    </citation>
    <scope>NUCLEOTIDE SEQUENCE [LARGE SCALE GENOMIC DNA]</scope>
    <source>
        <strain evidence="1 2">HW T5.17</strain>
    </source>
</reference>
<evidence type="ECO:0000313" key="1">
    <source>
        <dbReference type="EMBL" id="MCB8880381.1"/>
    </source>
</evidence>
<comment type="caution">
    <text evidence="1">The sequence shown here is derived from an EMBL/GenBank/DDBJ whole genome shotgun (WGS) entry which is preliminary data.</text>
</comment>
<gene>
    <name evidence="1" type="ORF">ACELLULO517_09060</name>
</gene>
<name>A0A964E3F2_9PROT</name>
<protein>
    <recommendedName>
        <fullName evidence="3">Calcium-binding protein</fullName>
    </recommendedName>
</protein>
<dbReference type="SUPFAM" id="SSF51120">
    <property type="entry name" value="beta-Roll"/>
    <property type="match status" value="1"/>
</dbReference>
<evidence type="ECO:0000313" key="2">
    <source>
        <dbReference type="Proteomes" id="UP000721844"/>
    </source>
</evidence>
<dbReference type="Proteomes" id="UP000721844">
    <property type="component" value="Unassembled WGS sequence"/>
</dbReference>
<dbReference type="AlphaFoldDB" id="A0A964E3F2"/>
<accession>A0A964E3F2</accession>
<sequence length="232" mass="22041">MATTNAALTISGATAVADTSGGGNTITTTTNTAVFAAPNDTITAATGSTTLFGADSGQTTFSFGGTGTSIMGGAGPIVGSVSGANSTLIGGTGVSIFSVTGSNAVVVAGISGSTTADLSGSTGPETISTNPFGGDATMMVTLGSGADTMIGGAGASTVTAGSGNDVFAFVKGSVPSTEVIIGFNSKDNVAFSGYGYAAGATPTETLTSAGDVLTLTDGTTITLAGLDHKLWS</sequence>
<evidence type="ECO:0008006" key="3">
    <source>
        <dbReference type="Google" id="ProtNLM"/>
    </source>
</evidence>
<keyword evidence="2" id="KW-1185">Reference proteome</keyword>
<proteinExistence type="predicted"/>
<dbReference type="InterPro" id="IPR011049">
    <property type="entry name" value="Serralysin-like_metalloprot_C"/>
</dbReference>
<dbReference type="RefSeq" id="WP_227307026.1">
    <property type="nucleotide sequence ID" value="NZ_JAESVA010000003.1"/>
</dbReference>
<dbReference type="GO" id="GO:0005509">
    <property type="term" value="F:calcium ion binding"/>
    <property type="evidence" value="ECO:0007669"/>
    <property type="project" value="InterPro"/>
</dbReference>
<dbReference type="InterPro" id="IPR001343">
    <property type="entry name" value="Hemolysn_Ca-bd"/>
</dbReference>
<dbReference type="EMBL" id="JAESVA010000003">
    <property type="protein sequence ID" value="MCB8880381.1"/>
    <property type="molecule type" value="Genomic_DNA"/>
</dbReference>
<organism evidence="1 2">
    <name type="scientific">Acidisoma cellulosilyticum</name>
    <dbReference type="NCBI Taxonomy" id="2802395"/>
    <lineage>
        <taxon>Bacteria</taxon>
        <taxon>Pseudomonadati</taxon>
        <taxon>Pseudomonadota</taxon>
        <taxon>Alphaproteobacteria</taxon>
        <taxon>Acetobacterales</taxon>
        <taxon>Acidocellaceae</taxon>
        <taxon>Acidisoma</taxon>
    </lineage>
</organism>
<dbReference type="Pfam" id="PF00353">
    <property type="entry name" value="HemolysinCabind"/>
    <property type="match status" value="1"/>
</dbReference>
<dbReference type="Gene3D" id="2.150.10.10">
    <property type="entry name" value="Serralysin-like metalloprotease, C-terminal"/>
    <property type="match status" value="1"/>
</dbReference>